<accession>A0A135S0L6</accession>
<evidence type="ECO:0000259" key="9">
    <source>
        <dbReference type="PROSITE" id="PS50048"/>
    </source>
</evidence>
<dbReference type="PROSITE" id="PS00463">
    <property type="entry name" value="ZN2_CY6_FUNGAL_1"/>
    <property type="match status" value="1"/>
</dbReference>
<dbReference type="AlphaFoldDB" id="A0A135S0L6"/>
<keyword evidence="1" id="KW-0479">Metal-binding</keyword>
<dbReference type="SMART" id="SM00355">
    <property type="entry name" value="ZnF_C2H2"/>
    <property type="match status" value="2"/>
</dbReference>
<evidence type="ECO:0000256" key="7">
    <source>
        <dbReference type="PROSITE-ProRule" id="PRU00042"/>
    </source>
</evidence>
<proteinExistence type="predicted"/>
<evidence type="ECO:0000256" key="5">
    <source>
        <dbReference type="ARBA" id="ARBA00023163"/>
    </source>
</evidence>
<protein>
    <recommendedName>
        <fullName evidence="13">C6 transcription factor</fullName>
    </recommendedName>
</protein>
<dbReference type="PANTHER" id="PTHR47660:SF2">
    <property type="entry name" value="TRANSCRIPTION FACTOR WITH C2H2 AND ZN(2)-CYS(6) DNA BINDING DOMAIN (EUROFUNG)"/>
    <property type="match status" value="1"/>
</dbReference>
<dbReference type="Gene3D" id="3.30.160.60">
    <property type="entry name" value="Classic Zinc Finger"/>
    <property type="match status" value="1"/>
</dbReference>
<dbReference type="Proteomes" id="UP000070121">
    <property type="component" value="Unassembled WGS sequence"/>
</dbReference>
<evidence type="ECO:0000256" key="3">
    <source>
        <dbReference type="ARBA" id="ARBA00022833"/>
    </source>
</evidence>
<evidence type="ECO:0000313" key="11">
    <source>
        <dbReference type="EMBL" id="KXH29463.1"/>
    </source>
</evidence>
<dbReference type="OrthoDB" id="40579at2759"/>
<dbReference type="SMART" id="SM00066">
    <property type="entry name" value="GAL4"/>
    <property type="match status" value="1"/>
</dbReference>
<dbReference type="FunFam" id="3.30.160.60:FF:000446">
    <property type="entry name" value="Zinc finger protein"/>
    <property type="match status" value="1"/>
</dbReference>
<dbReference type="Gene3D" id="4.10.240.10">
    <property type="entry name" value="Zn(2)-C6 fungal-type DNA-binding domain"/>
    <property type="match status" value="1"/>
</dbReference>
<dbReference type="GO" id="GO:0008270">
    <property type="term" value="F:zinc ion binding"/>
    <property type="evidence" value="ECO:0007669"/>
    <property type="project" value="UniProtKB-KW"/>
</dbReference>
<evidence type="ECO:0000259" key="10">
    <source>
        <dbReference type="PROSITE" id="PS50157"/>
    </source>
</evidence>
<keyword evidence="5" id="KW-0804">Transcription</keyword>
<reference evidence="11 12" key="1">
    <citation type="submission" date="2014-02" db="EMBL/GenBank/DDBJ databases">
        <title>The genome sequence of Colletotrichum salicis CBS 607.94.</title>
        <authorList>
            <person name="Baroncelli R."/>
            <person name="Thon M.R."/>
        </authorList>
    </citation>
    <scope>NUCLEOTIDE SEQUENCE [LARGE SCALE GENOMIC DNA]</scope>
    <source>
        <strain evidence="11 12">CBS 607.94</strain>
    </source>
</reference>
<feature type="domain" description="C2H2-type" evidence="10">
    <location>
        <begin position="7"/>
        <end position="35"/>
    </location>
</feature>
<keyword evidence="2 7" id="KW-0863">Zinc-finger</keyword>
<sequence length="846" mass="91887">MEGQALYQCSRCRRRYHRTEHLARHVRSVHTKQRPYMCSICGKGFGRLDVLRRHEGNTHGGGGGGGARPRPEYETAVAVVEGEGDDVLSLEVEGSERVRLACKGCKVAKVKCSERKPCTRCVGREILCEVEGESCVEVGADSGELREDQAVYVQEGYTQTRLAGQDILDAVMDEDFPFGAEWDLAMTDLTYLQTRTDAVVTDGLESAPGEEMRNGNVEGFGGLPMSPATTPESRGTGSWEPSSSENSEMERPHLAADEESLKAGGTPQTPGTPSFGDDGCGLAGLSFSTAARNAIVGMILDNTSRANAGPVLAAFPSVGALDALLDVYARECWGAPSSRSADARINDVVHLPTLRLDRQRPELLGALVAMGAIRAGSAVARKFGYAMQDVVRVSSFRSWEENNANLCDISRSQAFFLQQQIAFFSGVQRKVAFAEACSGCMKVMIKNGGHLQGAMEGDRTLYQLENLSTLDDGGLLEDVWLKWSAREARRRLVYAAYIMDSHVGMAHGIRGMARYGDMRIPFPAPGRVWRAESAVRWREEMRRLIPGSTISLSSSSAPSSLPLVLSLKEVMGDPTLVARSHHHGMVDEDFVILGFYAGLWVLIEECRQLKAISGHGQWSTMILSSRRLELTSMLKLFDSSLRAAGWDVSCGVEMMSEVLHMYISTSLDGDELRSAGVSPPLSQYVNSINSGSGGGLEERSAVWRAGRVLRAARRCEPGTLCGVYCVALRDVVVLLWRVGGRMSLRETSTLTGVRRYSGPGYGVDAAAVLALDSEEDVQEYQVLDRNVCLILRGTGAEEESVAIEDTAGVVRLVKGIVEENWRGLRMPGGVEEVCYLLDGLGKASGP</sequence>
<dbReference type="SUPFAM" id="SSF57667">
    <property type="entry name" value="beta-beta-alpha zinc fingers"/>
    <property type="match status" value="1"/>
</dbReference>
<evidence type="ECO:0000256" key="1">
    <source>
        <dbReference type="ARBA" id="ARBA00022723"/>
    </source>
</evidence>
<dbReference type="CDD" id="cd00067">
    <property type="entry name" value="GAL4"/>
    <property type="match status" value="1"/>
</dbReference>
<dbReference type="GO" id="GO:0000981">
    <property type="term" value="F:DNA-binding transcription factor activity, RNA polymerase II-specific"/>
    <property type="evidence" value="ECO:0007669"/>
    <property type="project" value="InterPro"/>
</dbReference>
<evidence type="ECO:0000256" key="8">
    <source>
        <dbReference type="SAM" id="MobiDB-lite"/>
    </source>
</evidence>
<dbReference type="InterPro" id="IPR036864">
    <property type="entry name" value="Zn2-C6_fun-type_DNA-bd_sf"/>
</dbReference>
<dbReference type="InterPro" id="IPR036236">
    <property type="entry name" value="Znf_C2H2_sf"/>
</dbReference>
<keyword evidence="6" id="KW-0539">Nucleus</keyword>
<name>A0A135S0L6_9PEZI</name>
<dbReference type="Pfam" id="PF00172">
    <property type="entry name" value="Zn_clus"/>
    <property type="match status" value="1"/>
</dbReference>
<dbReference type="EMBL" id="JFFI01002594">
    <property type="protein sequence ID" value="KXH29463.1"/>
    <property type="molecule type" value="Genomic_DNA"/>
</dbReference>
<evidence type="ECO:0008006" key="13">
    <source>
        <dbReference type="Google" id="ProtNLM"/>
    </source>
</evidence>
<keyword evidence="4" id="KW-0805">Transcription regulation</keyword>
<gene>
    <name evidence="11" type="ORF">CSAL01_01674</name>
</gene>
<evidence type="ECO:0000256" key="2">
    <source>
        <dbReference type="ARBA" id="ARBA00022771"/>
    </source>
</evidence>
<dbReference type="InterPro" id="IPR001138">
    <property type="entry name" value="Zn2Cys6_DnaBD"/>
</dbReference>
<organism evidence="11 12">
    <name type="scientific">Colletotrichum salicis</name>
    <dbReference type="NCBI Taxonomy" id="1209931"/>
    <lineage>
        <taxon>Eukaryota</taxon>
        <taxon>Fungi</taxon>
        <taxon>Dikarya</taxon>
        <taxon>Ascomycota</taxon>
        <taxon>Pezizomycotina</taxon>
        <taxon>Sordariomycetes</taxon>
        <taxon>Hypocreomycetidae</taxon>
        <taxon>Glomerellales</taxon>
        <taxon>Glomerellaceae</taxon>
        <taxon>Colletotrichum</taxon>
        <taxon>Colletotrichum acutatum species complex</taxon>
    </lineage>
</organism>
<feature type="domain" description="Zn(2)-C6 fungal-type" evidence="9">
    <location>
        <begin position="101"/>
        <end position="130"/>
    </location>
</feature>
<keyword evidence="12" id="KW-1185">Reference proteome</keyword>
<dbReference type="SUPFAM" id="SSF57701">
    <property type="entry name" value="Zn2/Cys6 DNA-binding domain"/>
    <property type="match status" value="1"/>
</dbReference>
<feature type="domain" description="C2H2-type" evidence="10">
    <location>
        <begin position="36"/>
        <end position="61"/>
    </location>
</feature>
<dbReference type="PANTHER" id="PTHR47660">
    <property type="entry name" value="TRANSCRIPTION FACTOR WITH C2H2 AND ZN(2)-CYS(6) DNA BINDING DOMAIN (EUROFUNG)-RELATED-RELATED"/>
    <property type="match status" value="1"/>
</dbReference>
<comment type="caution">
    <text evidence="11">The sequence shown here is derived from an EMBL/GenBank/DDBJ whole genome shotgun (WGS) entry which is preliminary data.</text>
</comment>
<evidence type="ECO:0000256" key="4">
    <source>
        <dbReference type="ARBA" id="ARBA00023015"/>
    </source>
</evidence>
<dbReference type="InterPro" id="IPR013087">
    <property type="entry name" value="Znf_C2H2_type"/>
</dbReference>
<dbReference type="PROSITE" id="PS00028">
    <property type="entry name" value="ZINC_FINGER_C2H2_1"/>
    <property type="match status" value="2"/>
</dbReference>
<dbReference type="PROSITE" id="PS50157">
    <property type="entry name" value="ZINC_FINGER_C2H2_2"/>
    <property type="match status" value="2"/>
</dbReference>
<dbReference type="PROSITE" id="PS50048">
    <property type="entry name" value="ZN2_CY6_FUNGAL_2"/>
    <property type="match status" value="1"/>
</dbReference>
<evidence type="ECO:0000313" key="12">
    <source>
        <dbReference type="Proteomes" id="UP000070121"/>
    </source>
</evidence>
<feature type="region of interest" description="Disordered" evidence="8">
    <location>
        <begin position="203"/>
        <end position="253"/>
    </location>
</feature>
<feature type="compositionally biased region" description="Polar residues" evidence="8">
    <location>
        <begin position="227"/>
        <end position="246"/>
    </location>
</feature>
<evidence type="ECO:0000256" key="6">
    <source>
        <dbReference type="ARBA" id="ARBA00023242"/>
    </source>
</evidence>
<keyword evidence="3" id="KW-0862">Zinc</keyword>
<dbReference type="STRING" id="1209931.A0A135S0L6"/>